<dbReference type="InterPro" id="IPR001544">
    <property type="entry name" value="Aminotrans_IV"/>
</dbReference>
<evidence type="ECO:0000256" key="7">
    <source>
        <dbReference type="ARBA" id="ARBA00035633"/>
    </source>
</evidence>
<dbReference type="InterPro" id="IPR017824">
    <property type="entry name" value="Aminodeoxychorismate_lyase_IV"/>
</dbReference>
<evidence type="ECO:0000256" key="3">
    <source>
        <dbReference type="ARBA" id="ARBA00011738"/>
    </source>
</evidence>
<dbReference type="AlphaFoldDB" id="A0A640WFS6"/>
<evidence type="ECO:0000256" key="8">
    <source>
        <dbReference type="ARBA" id="ARBA00035676"/>
    </source>
</evidence>
<dbReference type="RefSeq" id="WP_149434716.1">
    <property type="nucleotide sequence ID" value="NZ_VTPX01000003.1"/>
</dbReference>
<dbReference type="GO" id="GO:0005829">
    <property type="term" value="C:cytosol"/>
    <property type="evidence" value="ECO:0007669"/>
    <property type="project" value="TreeGrafter"/>
</dbReference>
<proteinExistence type="inferred from homology"/>
<dbReference type="InterPro" id="IPR043131">
    <property type="entry name" value="BCAT-like_N"/>
</dbReference>
<comment type="pathway">
    <text evidence="7">Cofactor biosynthesis; tetrahydrofolate biosynthesis; 4-aminobenzoate from chorismate: step 2/2.</text>
</comment>
<gene>
    <name evidence="11" type="primary">pabC</name>
    <name evidence="11" type="ORF">F0A16_07210</name>
</gene>
<evidence type="ECO:0000256" key="2">
    <source>
        <dbReference type="ARBA" id="ARBA00009320"/>
    </source>
</evidence>
<comment type="cofactor">
    <cofactor evidence="1">
        <name>pyridoxal 5'-phosphate</name>
        <dbReference type="ChEBI" id="CHEBI:597326"/>
    </cofactor>
</comment>
<dbReference type="PANTHER" id="PTHR42743">
    <property type="entry name" value="AMINO-ACID AMINOTRANSFERASE"/>
    <property type="match status" value="1"/>
</dbReference>
<protein>
    <recommendedName>
        <fullName evidence="8 10">Aminodeoxychorismate lyase</fullName>
        <ecNumber evidence="8 10">4.1.3.38</ecNumber>
    </recommendedName>
</protein>
<keyword evidence="4" id="KW-0663">Pyridoxal phosphate</keyword>
<keyword evidence="12" id="KW-1185">Reference proteome</keyword>
<dbReference type="InterPro" id="IPR036038">
    <property type="entry name" value="Aminotransferase-like"/>
</dbReference>
<dbReference type="EMBL" id="VTPX01000003">
    <property type="protein sequence ID" value="KAA0019128.1"/>
    <property type="molecule type" value="Genomic_DNA"/>
</dbReference>
<keyword evidence="6 11" id="KW-0456">Lyase</keyword>
<dbReference type="NCBIfam" id="TIGR03461">
    <property type="entry name" value="pabC_Proteo"/>
    <property type="match status" value="1"/>
</dbReference>
<evidence type="ECO:0000313" key="12">
    <source>
        <dbReference type="Proteomes" id="UP000466024"/>
    </source>
</evidence>
<comment type="similarity">
    <text evidence="2">Belongs to the class-IV pyridoxal-phosphate-dependent aminotransferase family.</text>
</comment>
<evidence type="ECO:0000256" key="4">
    <source>
        <dbReference type="ARBA" id="ARBA00022898"/>
    </source>
</evidence>
<evidence type="ECO:0000256" key="9">
    <source>
        <dbReference type="ARBA" id="ARBA00049529"/>
    </source>
</evidence>
<dbReference type="Gene3D" id="3.20.10.10">
    <property type="entry name" value="D-amino Acid Aminotransferase, subunit A, domain 2"/>
    <property type="match status" value="1"/>
</dbReference>
<dbReference type="SUPFAM" id="SSF56752">
    <property type="entry name" value="D-aminoacid aminotransferase-like PLP-dependent enzymes"/>
    <property type="match status" value="1"/>
</dbReference>
<dbReference type="Pfam" id="PF01063">
    <property type="entry name" value="Aminotran_4"/>
    <property type="match status" value="1"/>
</dbReference>
<dbReference type="EC" id="4.1.3.38" evidence="8 10"/>
<dbReference type="InterPro" id="IPR043132">
    <property type="entry name" value="BCAT-like_C"/>
</dbReference>
<name>A0A640WFS6_9GAMM</name>
<evidence type="ECO:0000256" key="5">
    <source>
        <dbReference type="ARBA" id="ARBA00022909"/>
    </source>
</evidence>
<comment type="caution">
    <text evidence="11">The sequence shown here is derived from an EMBL/GenBank/DDBJ whole genome shotgun (WGS) entry which is preliminary data.</text>
</comment>
<dbReference type="GO" id="GO:0008153">
    <property type="term" value="P:4-aminobenzoate biosynthetic process"/>
    <property type="evidence" value="ECO:0007669"/>
    <property type="project" value="UniProtKB-UniRule"/>
</dbReference>
<dbReference type="GO" id="GO:0008696">
    <property type="term" value="F:4-amino-4-deoxychorismate lyase activity"/>
    <property type="evidence" value="ECO:0007669"/>
    <property type="project" value="UniProtKB-UniRule"/>
</dbReference>
<sequence>MRDTALPIDDRGFSYGDGLFETILVRDGSPLLWKYHMARLQSGIERLALPRLDLAAFDSLPAQCGPGLKVLKLIVTRGSGGRGYRPPELAEPRWRWTVSAFQPSAERWFGGVNVRCCELRLGLQPRLAGIKHLARLENVLARQEWGDDAIAEGLLLDSEGSLVEATAMNLVWRRQGRLETPLLDRCGVRGTLLSALDDTLALHWLRAGLEALLEADAVWLINSVQGVWPVRRLDDSAGNCLKQWSLEANDAFRQAAHRQLGYPLNFGD</sequence>
<comment type="catalytic activity">
    <reaction evidence="9">
        <text>4-amino-4-deoxychorismate = 4-aminobenzoate + pyruvate + H(+)</text>
        <dbReference type="Rhea" id="RHEA:16201"/>
        <dbReference type="ChEBI" id="CHEBI:15361"/>
        <dbReference type="ChEBI" id="CHEBI:15378"/>
        <dbReference type="ChEBI" id="CHEBI:17836"/>
        <dbReference type="ChEBI" id="CHEBI:58406"/>
        <dbReference type="EC" id="4.1.3.38"/>
    </reaction>
</comment>
<keyword evidence="5" id="KW-0289">Folate biosynthesis</keyword>
<organism evidence="11 12">
    <name type="scientific">Salinicola corii</name>
    <dbReference type="NCBI Taxonomy" id="2606937"/>
    <lineage>
        <taxon>Bacteria</taxon>
        <taxon>Pseudomonadati</taxon>
        <taxon>Pseudomonadota</taxon>
        <taxon>Gammaproteobacteria</taxon>
        <taxon>Oceanospirillales</taxon>
        <taxon>Halomonadaceae</taxon>
        <taxon>Salinicola</taxon>
    </lineage>
</organism>
<dbReference type="GO" id="GO:0030170">
    <property type="term" value="F:pyridoxal phosphate binding"/>
    <property type="evidence" value="ECO:0007669"/>
    <property type="project" value="InterPro"/>
</dbReference>
<evidence type="ECO:0000256" key="10">
    <source>
        <dbReference type="NCBIfam" id="TIGR03461"/>
    </source>
</evidence>
<accession>A0A640WFS6</accession>
<evidence type="ECO:0000256" key="1">
    <source>
        <dbReference type="ARBA" id="ARBA00001933"/>
    </source>
</evidence>
<dbReference type="Proteomes" id="UP000466024">
    <property type="component" value="Unassembled WGS sequence"/>
</dbReference>
<dbReference type="InterPro" id="IPR050571">
    <property type="entry name" value="Class-IV_PLP-Dep_Aminotrnsfr"/>
</dbReference>
<dbReference type="PANTHER" id="PTHR42743:SF2">
    <property type="entry name" value="AMINODEOXYCHORISMATE LYASE"/>
    <property type="match status" value="1"/>
</dbReference>
<evidence type="ECO:0000313" key="11">
    <source>
        <dbReference type="EMBL" id="KAA0019128.1"/>
    </source>
</evidence>
<comment type="subunit">
    <text evidence="3">Homodimer.</text>
</comment>
<reference evidence="11 12" key="1">
    <citation type="submission" date="2019-08" db="EMBL/GenBank/DDBJ databases">
        <title>Bioinformatics analysis of the strain L3 and L5.</title>
        <authorList>
            <person name="Li X."/>
        </authorList>
    </citation>
    <scope>NUCLEOTIDE SEQUENCE [LARGE SCALE GENOMIC DNA]</scope>
    <source>
        <strain evidence="11 12">L3</strain>
    </source>
</reference>
<dbReference type="GO" id="GO:0046656">
    <property type="term" value="P:folic acid biosynthetic process"/>
    <property type="evidence" value="ECO:0007669"/>
    <property type="project" value="UniProtKB-KW"/>
</dbReference>
<dbReference type="Gene3D" id="3.30.470.10">
    <property type="match status" value="1"/>
</dbReference>
<evidence type="ECO:0000256" key="6">
    <source>
        <dbReference type="ARBA" id="ARBA00023239"/>
    </source>
</evidence>